<comment type="caution">
    <text evidence="2">The sequence shown here is derived from an EMBL/GenBank/DDBJ whole genome shotgun (WGS) entry which is preliminary data.</text>
</comment>
<sequence>MPDLFRECYITAVISFFIYFREFIMPFLYNQILRRTGYGQNNLVGIVTEEVVFNLVLFNYNKIKLKRDISDVLRGAYEMDNAL</sequence>
<dbReference type="AlphaFoldDB" id="A0A1E3ASA5"/>
<accession>A0A1E3ASA5</accession>
<protein>
    <submittedName>
        <fullName evidence="2">Uncharacterized protein</fullName>
    </submittedName>
</protein>
<keyword evidence="1" id="KW-0472">Membrane</keyword>
<gene>
    <name evidence="2" type="ORF">BEH84_02213</name>
</gene>
<proteinExistence type="predicted"/>
<name>A0A1E3ASA5_9FIRM</name>
<keyword evidence="1" id="KW-1133">Transmembrane helix</keyword>
<keyword evidence="1" id="KW-0812">Transmembrane</keyword>
<dbReference type="EMBL" id="MCGI01000002">
    <property type="protein sequence ID" value="ODM11598.1"/>
    <property type="molecule type" value="Genomic_DNA"/>
</dbReference>
<reference evidence="2 3" key="1">
    <citation type="submission" date="2016-07" db="EMBL/GenBank/DDBJ databases">
        <title>Characterization of isolates of Eisenbergiella tayi derived from blood cultures, using whole genome sequencing.</title>
        <authorList>
            <person name="Burdz T."/>
            <person name="Wiebe D."/>
            <person name="Huynh C."/>
            <person name="Bernard K."/>
        </authorList>
    </citation>
    <scope>NUCLEOTIDE SEQUENCE [LARGE SCALE GENOMIC DNA]</scope>
    <source>
        <strain evidence="2 3">NML 120489</strain>
    </source>
</reference>
<evidence type="ECO:0000313" key="2">
    <source>
        <dbReference type="EMBL" id="ODM11598.1"/>
    </source>
</evidence>
<evidence type="ECO:0000256" key="1">
    <source>
        <dbReference type="SAM" id="Phobius"/>
    </source>
</evidence>
<feature type="transmembrane region" description="Helical" evidence="1">
    <location>
        <begin position="9"/>
        <end position="29"/>
    </location>
</feature>
<dbReference type="Proteomes" id="UP000095003">
    <property type="component" value="Unassembled WGS sequence"/>
</dbReference>
<organism evidence="2 3">
    <name type="scientific">Eisenbergiella tayi</name>
    <dbReference type="NCBI Taxonomy" id="1432052"/>
    <lineage>
        <taxon>Bacteria</taxon>
        <taxon>Bacillati</taxon>
        <taxon>Bacillota</taxon>
        <taxon>Clostridia</taxon>
        <taxon>Lachnospirales</taxon>
        <taxon>Lachnospiraceae</taxon>
        <taxon>Eisenbergiella</taxon>
    </lineage>
</organism>
<evidence type="ECO:0000313" key="3">
    <source>
        <dbReference type="Proteomes" id="UP000095003"/>
    </source>
</evidence>